<dbReference type="STRING" id="945553.A0A0D2NY43"/>
<keyword evidence="1" id="KW-0175">Coiled coil</keyword>
<dbReference type="OrthoDB" id="3266451at2759"/>
<feature type="coiled-coil region" evidence="1">
    <location>
        <begin position="36"/>
        <end position="63"/>
    </location>
</feature>
<evidence type="ECO:0008006" key="4">
    <source>
        <dbReference type="Google" id="ProtNLM"/>
    </source>
</evidence>
<evidence type="ECO:0000256" key="1">
    <source>
        <dbReference type="SAM" id="Coils"/>
    </source>
</evidence>
<reference evidence="3" key="1">
    <citation type="submission" date="2014-04" db="EMBL/GenBank/DDBJ databases">
        <title>Evolutionary Origins and Diversification of the Mycorrhizal Mutualists.</title>
        <authorList>
            <consortium name="DOE Joint Genome Institute"/>
            <consortium name="Mycorrhizal Genomics Consortium"/>
            <person name="Kohler A."/>
            <person name="Kuo A."/>
            <person name="Nagy L.G."/>
            <person name="Floudas D."/>
            <person name="Copeland A."/>
            <person name="Barry K.W."/>
            <person name="Cichocki N."/>
            <person name="Veneault-Fourrey C."/>
            <person name="LaButti K."/>
            <person name="Lindquist E.A."/>
            <person name="Lipzen A."/>
            <person name="Lundell T."/>
            <person name="Morin E."/>
            <person name="Murat C."/>
            <person name="Riley R."/>
            <person name="Ohm R."/>
            <person name="Sun H."/>
            <person name="Tunlid A."/>
            <person name="Henrissat B."/>
            <person name="Grigoriev I.V."/>
            <person name="Hibbett D.S."/>
            <person name="Martin F."/>
        </authorList>
    </citation>
    <scope>NUCLEOTIDE SEQUENCE [LARGE SCALE GENOMIC DNA]</scope>
    <source>
        <strain evidence="3">FD-334 SS-4</strain>
    </source>
</reference>
<organism evidence="2 3">
    <name type="scientific">Hypholoma sublateritium (strain FD-334 SS-4)</name>
    <dbReference type="NCBI Taxonomy" id="945553"/>
    <lineage>
        <taxon>Eukaryota</taxon>
        <taxon>Fungi</taxon>
        <taxon>Dikarya</taxon>
        <taxon>Basidiomycota</taxon>
        <taxon>Agaricomycotina</taxon>
        <taxon>Agaricomycetes</taxon>
        <taxon>Agaricomycetidae</taxon>
        <taxon>Agaricales</taxon>
        <taxon>Agaricineae</taxon>
        <taxon>Strophariaceae</taxon>
        <taxon>Hypholoma</taxon>
    </lineage>
</organism>
<dbReference type="Proteomes" id="UP000054270">
    <property type="component" value="Unassembled WGS sequence"/>
</dbReference>
<evidence type="ECO:0000313" key="3">
    <source>
        <dbReference type="Proteomes" id="UP000054270"/>
    </source>
</evidence>
<evidence type="ECO:0000313" key="2">
    <source>
        <dbReference type="EMBL" id="KJA21406.1"/>
    </source>
</evidence>
<proteinExistence type="predicted"/>
<dbReference type="AlphaFoldDB" id="A0A0D2NY43"/>
<keyword evidence="3" id="KW-1185">Reference proteome</keyword>
<sequence length="124" mass="14045">MSILESLKELLAGNRAPTDEERNLALQCFGEVDAKLSAVHETIRSMKEKLRILEREEETLLEAAEPYKRILSPFRRLPEDIIREIFSACLEPGRNPTMSNRNAPMLLTQISSGLRQIAITTPVL</sequence>
<name>A0A0D2NY43_HYPSF</name>
<dbReference type="EMBL" id="KN817558">
    <property type="protein sequence ID" value="KJA21406.1"/>
    <property type="molecule type" value="Genomic_DNA"/>
</dbReference>
<gene>
    <name evidence="2" type="ORF">HYPSUDRAFT_42054</name>
</gene>
<accession>A0A0D2NY43</accession>
<dbReference type="OMA" id="PECGYSI"/>
<protein>
    <recommendedName>
        <fullName evidence="4">F-box domain-containing protein</fullName>
    </recommendedName>
</protein>